<feature type="compositionally biased region" description="Polar residues" evidence="1">
    <location>
        <begin position="119"/>
        <end position="133"/>
    </location>
</feature>
<feature type="compositionally biased region" description="Pro residues" evidence="1">
    <location>
        <begin position="374"/>
        <end position="384"/>
    </location>
</feature>
<evidence type="ECO:0000313" key="2">
    <source>
        <dbReference type="EMBL" id="OCK76529.1"/>
    </source>
</evidence>
<sequence length="461" mass="49973">MPKQRQRSVFHEMFKSSRDNTPRSSCSSSAVSTREAAAHDRKQKPNKFPRRSPSTASTREAVLHDNKHRLDNFTTKRSQPETLEPPDSVPRANVARDTHSDSEKERESENYKENESENDTTGTVKLTNSQSSDIAGLTLRLSMDAWNRTPSPNPSRKQSKSCENLLPTPLAALSPLQSSLAKGATATKTSSSIPRPTPLSLRLSPSKQDAAAEDRPTFAPLSSERTSLGTGMRTLDNNALQSSTPERTRAGASSKVSLDISAQRRGQDSNINLTMSDCSQVYPLPPLQILKPYSGFADTTADSKRPTPSCTSDIHTKFLDPPPPAAPSRTATPPPGPITTTSPPPPPAAPSRTASPPSAPTLASSTFSTSTPITPTPQPPPPNNPIHSLGQTVRHGIQIWGWKRWCCCACGLETHWENGVCSNLMCYNPAMHGVNGAQGPREMKGIEWRKERCARCAVFGV</sequence>
<evidence type="ECO:0000313" key="3">
    <source>
        <dbReference type="Proteomes" id="UP000250266"/>
    </source>
</evidence>
<feature type="region of interest" description="Disordered" evidence="1">
    <location>
        <begin position="298"/>
        <end position="389"/>
    </location>
</feature>
<name>A0A8E2JBL1_9PEZI</name>
<gene>
    <name evidence="2" type="ORF">K432DRAFT_445966</name>
</gene>
<feature type="compositionally biased region" description="Basic residues" evidence="1">
    <location>
        <begin position="41"/>
        <end position="50"/>
    </location>
</feature>
<dbReference type="Proteomes" id="UP000250266">
    <property type="component" value="Unassembled WGS sequence"/>
</dbReference>
<dbReference type="OrthoDB" id="10678296at2759"/>
<organism evidence="2 3">
    <name type="scientific">Lepidopterella palustris CBS 459.81</name>
    <dbReference type="NCBI Taxonomy" id="1314670"/>
    <lineage>
        <taxon>Eukaryota</taxon>
        <taxon>Fungi</taxon>
        <taxon>Dikarya</taxon>
        <taxon>Ascomycota</taxon>
        <taxon>Pezizomycotina</taxon>
        <taxon>Dothideomycetes</taxon>
        <taxon>Pleosporomycetidae</taxon>
        <taxon>Mytilinidiales</taxon>
        <taxon>Argynnaceae</taxon>
        <taxon>Lepidopterella</taxon>
    </lineage>
</organism>
<feature type="compositionally biased region" description="Low complexity" evidence="1">
    <location>
        <begin position="189"/>
        <end position="206"/>
    </location>
</feature>
<feature type="region of interest" description="Disordered" evidence="1">
    <location>
        <begin position="1"/>
        <end position="268"/>
    </location>
</feature>
<feature type="compositionally biased region" description="Low complexity" evidence="1">
    <location>
        <begin position="350"/>
        <end position="373"/>
    </location>
</feature>
<feature type="compositionally biased region" description="Basic and acidic residues" evidence="1">
    <location>
        <begin position="9"/>
        <end position="21"/>
    </location>
</feature>
<feature type="compositionally biased region" description="Pro residues" evidence="1">
    <location>
        <begin position="320"/>
        <end position="349"/>
    </location>
</feature>
<keyword evidence="3" id="KW-1185">Reference proteome</keyword>
<feature type="compositionally biased region" description="Low complexity" evidence="1">
    <location>
        <begin position="165"/>
        <end position="181"/>
    </location>
</feature>
<proteinExistence type="predicted"/>
<dbReference type="EMBL" id="KV745202">
    <property type="protein sequence ID" value="OCK76529.1"/>
    <property type="molecule type" value="Genomic_DNA"/>
</dbReference>
<accession>A0A8E2JBL1</accession>
<protein>
    <submittedName>
        <fullName evidence="2">Uncharacterized protein</fullName>
    </submittedName>
</protein>
<feature type="compositionally biased region" description="Basic and acidic residues" evidence="1">
    <location>
        <begin position="61"/>
        <end position="71"/>
    </location>
</feature>
<feature type="compositionally biased region" description="Polar residues" evidence="1">
    <location>
        <begin position="72"/>
        <end position="81"/>
    </location>
</feature>
<evidence type="ECO:0000256" key="1">
    <source>
        <dbReference type="SAM" id="MobiDB-lite"/>
    </source>
</evidence>
<feature type="compositionally biased region" description="Polar residues" evidence="1">
    <location>
        <begin position="223"/>
        <end position="245"/>
    </location>
</feature>
<dbReference type="AlphaFoldDB" id="A0A8E2JBL1"/>
<feature type="compositionally biased region" description="Basic and acidic residues" evidence="1">
    <location>
        <begin position="94"/>
        <end position="115"/>
    </location>
</feature>
<reference evidence="2 3" key="1">
    <citation type="journal article" date="2016" name="Nat. Commun.">
        <title>Ectomycorrhizal ecology is imprinted in the genome of the dominant symbiotic fungus Cenococcum geophilum.</title>
        <authorList>
            <consortium name="DOE Joint Genome Institute"/>
            <person name="Peter M."/>
            <person name="Kohler A."/>
            <person name="Ohm R.A."/>
            <person name="Kuo A."/>
            <person name="Krutzmann J."/>
            <person name="Morin E."/>
            <person name="Arend M."/>
            <person name="Barry K.W."/>
            <person name="Binder M."/>
            <person name="Choi C."/>
            <person name="Clum A."/>
            <person name="Copeland A."/>
            <person name="Grisel N."/>
            <person name="Haridas S."/>
            <person name="Kipfer T."/>
            <person name="LaButti K."/>
            <person name="Lindquist E."/>
            <person name="Lipzen A."/>
            <person name="Maire R."/>
            <person name="Meier B."/>
            <person name="Mihaltcheva S."/>
            <person name="Molinier V."/>
            <person name="Murat C."/>
            <person name="Poggeler S."/>
            <person name="Quandt C.A."/>
            <person name="Sperisen C."/>
            <person name="Tritt A."/>
            <person name="Tisserant E."/>
            <person name="Crous P.W."/>
            <person name="Henrissat B."/>
            <person name="Nehls U."/>
            <person name="Egli S."/>
            <person name="Spatafora J.W."/>
            <person name="Grigoriev I.V."/>
            <person name="Martin F.M."/>
        </authorList>
    </citation>
    <scope>NUCLEOTIDE SEQUENCE [LARGE SCALE GENOMIC DNA]</scope>
    <source>
        <strain evidence="2 3">CBS 459.81</strain>
    </source>
</reference>